<dbReference type="PANTHER" id="PTHR31672:SF10">
    <property type="entry name" value="F-BOX DOMAIN-CONTAINING PROTEIN"/>
    <property type="match status" value="1"/>
</dbReference>
<dbReference type="InterPro" id="IPR006527">
    <property type="entry name" value="F-box-assoc_dom_typ1"/>
</dbReference>
<name>A0AAU9PCB6_9ASTR</name>
<dbReference type="InterPro" id="IPR050796">
    <property type="entry name" value="SCF_F-box_component"/>
</dbReference>
<reference evidence="2 3" key="1">
    <citation type="submission" date="2022-01" db="EMBL/GenBank/DDBJ databases">
        <authorList>
            <person name="Xiong W."/>
            <person name="Schranz E."/>
        </authorList>
    </citation>
    <scope>NUCLEOTIDE SEQUENCE [LARGE SCALE GENOMIC DNA]</scope>
</reference>
<protein>
    <recommendedName>
        <fullName evidence="1">F-box associated beta-propeller type 1 domain-containing protein</fullName>
    </recommendedName>
</protein>
<dbReference type="SUPFAM" id="SSF50965">
    <property type="entry name" value="Galactose oxidase, central domain"/>
    <property type="match status" value="1"/>
</dbReference>
<evidence type="ECO:0000313" key="2">
    <source>
        <dbReference type="EMBL" id="CAH1447907.1"/>
    </source>
</evidence>
<sequence>MSFLTPPPPLTDEEIFLTDIVGCSRGLVCLCGWAPDSGDTWRRINVALLWNPSIRKSVVVTVPTGSSGLGFGVCPVTNDPKIVSIKRSSWKTRYHCEEVTVYSLSSGKWTALSTNLPTQLIRESLGRAVVTDGFIYWGVEFTSRYMIMSFDLTSESFEMIDLPDNLALQDHVLVCISKRRDSVALLQYAESNDIDFCNVWMMEHGATAHRSFTKLFTVITPNDIMGFRKNGVPIIFIHDHDDDDDDFPAKLIVYEPNLQHNGYLEICPPAILLNSYMETLLLLDQV</sequence>
<proteinExistence type="predicted"/>
<comment type="caution">
    <text evidence="2">The sequence shown here is derived from an EMBL/GenBank/DDBJ whole genome shotgun (WGS) entry which is preliminary data.</text>
</comment>
<feature type="domain" description="F-box associated beta-propeller type 1" evidence="1">
    <location>
        <begin position="47"/>
        <end position="238"/>
    </location>
</feature>
<accession>A0AAU9PCB6</accession>
<dbReference type="Proteomes" id="UP001157418">
    <property type="component" value="Unassembled WGS sequence"/>
</dbReference>
<dbReference type="AlphaFoldDB" id="A0AAU9PCB6"/>
<dbReference type="InterPro" id="IPR011043">
    <property type="entry name" value="Gal_Oxase/kelch_b-propeller"/>
</dbReference>
<dbReference type="NCBIfam" id="TIGR01640">
    <property type="entry name" value="F_box_assoc_1"/>
    <property type="match status" value="1"/>
</dbReference>
<dbReference type="PANTHER" id="PTHR31672">
    <property type="entry name" value="BNACNNG10540D PROTEIN"/>
    <property type="match status" value="1"/>
</dbReference>
<organism evidence="2 3">
    <name type="scientific">Lactuca virosa</name>
    <dbReference type="NCBI Taxonomy" id="75947"/>
    <lineage>
        <taxon>Eukaryota</taxon>
        <taxon>Viridiplantae</taxon>
        <taxon>Streptophyta</taxon>
        <taxon>Embryophyta</taxon>
        <taxon>Tracheophyta</taxon>
        <taxon>Spermatophyta</taxon>
        <taxon>Magnoliopsida</taxon>
        <taxon>eudicotyledons</taxon>
        <taxon>Gunneridae</taxon>
        <taxon>Pentapetalae</taxon>
        <taxon>asterids</taxon>
        <taxon>campanulids</taxon>
        <taxon>Asterales</taxon>
        <taxon>Asteraceae</taxon>
        <taxon>Cichorioideae</taxon>
        <taxon>Cichorieae</taxon>
        <taxon>Lactucinae</taxon>
        <taxon>Lactuca</taxon>
    </lineage>
</organism>
<evidence type="ECO:0000313" key="3">
    <source>
        <dbReference type="Proteomes" id="UP001157418"/>
    </source>
</evidence>
<dbReference type="EMBL" id="CAKMRJ010005634">
    <property type="protein sequence ID" value="CAH1447907.1"/>
    <property type="molecule type" value="Genomic_DNA"/>
</dbReference>
<dbReference type="InterPro" id="IPR017451">
    <property type="entry name" value="F-box-assoc_interact_dom"/>
</dbReference>
<gene>
    <name evidence="2" type="ORF">LVIROSA_LOCUS33481</name>
</gene>
<dbReference type="Pfam" id="PF07734">
    <property type="entry name" value="FBA_1"/>
    <property type="match status" value="1"/>
</dbReference>
<keyword evidence="3" id="KW-1185">Reference proteome</keyword>
<evidence type="ECO:0000259" key="1">
    <source>
        <dbReference type="Pfam" id="PF07734"/>
    </source>
</evidence>